<evidence type="ECO:0000259" key="2">
    <source>
        <dbReference type="Pfam" id="PF09917"/>
    </source>
</evidence>
<dbReference type="EMBL" id="NWVC01000004">
    <property type="protein sequence ID" value="PCG14124.1"/>
    <property type="molecule type" value="Genomic_DNA"/>
</dbReference>
<accession>A0A2A4I7Z5</accession>
<evidence type="ECO:0000313" key="4">
    <source>
        <dbReference type="Proteomes" id="UP000218323"/>
    </source>
</evidence>
<protein>
    <submittedName>
        <fullName evidence="3">DUF2147 domain-containing protein</fullName>
    </submittedName>
</protein>
<proteinExistence type="predicted"/>
<feature type="domain" description="DUF2147" evidence="2">
    <location>
        <begin position="29"/>
        <end position="136"/>
    </location>
</feature>
<evidence type="ECO:0000256" key="1">
    <source>
        <dbReference type="SAM" id="SignalP"/>
    </source>
</evidence>
<keyword evidence="4" id="KW-1185">Reference proteome</keyword>
<comment type="caution">
    <text evidence="3">The sequence shown here is derived from an EMBL/GenBank/DDBJ whole genome shotgun (WGS) entry which is preliminary data.</text>
</comment>
<dbReference type="RefSeq" id="WP_066711382.1">
    <property type="nucleotide sequence ID" value="NZ_NWVC01000004.1"/>
</dbReference>
<dbReference type="PANTHER" id="PTHR36919">
    <property type="entry name" value="BLR1215 PROTEIN"/>
    <property type="match status" value="1"/>
</dbReference>
<dbReference type="PANTHER" id="PTHR36919:SF2">
    <property type="entry name" value="BLL6627 PROTEIN"/>
    <property type="match status" value="1"/>
</dbReference>
<name>A0A2A4I7Z5_9SPHN</name>
<organism evidence="3 4">
    <name type="scientific">Sphingomonas adhaesiva</name>
    <dbReference type="NCBI Taxonomy" id="28212"/>
    <lineage>
        <taxon>Bacteria</taxon>
        <taxon>Pseudomonadati</taxon>
        <taxon>Pseudomonadota</taxon>
        <taxon>Alphaproteobacteria</taxon>
        <taxon>Sphingomonadales</taxon>
        <taxon>Sphingomonadaceae</taxon>
        <taxon>Sphingomonas</taxon>
    </lineage>
</organism>
<dbReference type="Pfam" id="PF09917">
    <property type="entry name" value="DUF2147"/>
    <property type="match status" value="1"/>
</dbReference>
<dbReference type="InterPro" id="IPR019223">
    <property type="entry name" value="DUF2147"/>
</dbReference>
<gene>
    <name evidence="3" type="ORF">COA07_09940</name>
</gene>
<dbReference type="Proteomes" id="UP000218323">
    <property type="component" value="Unassembled WGS sequence"/>
</dbReference>
<evidence type="ECO:0000313" key="3">
    <source>
        <dbReference type="EMBL" id="PCG14124.1"/>
    </source>
</evidence>
<dbReference type="Gene3D" id="2.40.128.520">
    <property type="match status" value="1"/>
</dbReference>
<keyword evidence="1" id="KW-0732">Signal</keyword>
<reference evidence="3 4" key="1">
    <citation type="submission" date="2017-09" db="EMBL/GenBank/DDBJ databases">
        <title>Sphingomonas adhaesiva DSM 7418, whole genome shotgun sequence.</title>
        <authorList>
            <person name="Feng G."/>
            <person name="Zhu H."/>
        </authorList>
    </citation>
    <scope>NUCLEOTIDE SEQUENCE [LARGE SCALE GENOMIC DNA]</scope>
    <source>
        <strain evidence="3 4">DSM 7418</strain>
    </source>
</reference>
<dbReference type="AlphaFoldDB" id="A0A2A4I7Z5"/>
<sequence>MKHLLPLAAAAALATAAATPASAATPIAGRYLTEDGAGVIVVGPCGNTVCGRLATILKSEPGAAKTDVNNADPALRTRPILGMPILSGFTDAGSDWRGRIYDPRNGKTYKSIVSRNADGSLKVKGCIAFFCQTQTWRPAK</sequence>
<feature type="chain" id="PRO_5013127967" evidence="1">
    <location>
        <begin position="24"/>
        <end position="140"/>
    </location>
</feature>
<feature type="signal peptide" evidence="1">
    <location>
        <begin position="1"/>
        <end position="23"/>
    </location>
</feature>